<proteinExistence type="predicted"/>
<keyword evidence="3" id="KW-1185">Reference proteome</keyword>
<evidence type="ECO:0000313" key="3">
    <source>
        <dbReference type="Proteomes" id="UP000663828"/>
    </source>
</evidence>
<evidence type="ECO:0000256" key="1">
    <source>
        <dbReference type="SAM" id="MobiDB-lite"/>
    </source>
</evidence>
<sequence>LTENHVDENVNVVPASPQQRRVLNVVDNNLTRDEYENTNNNNNKDIESPPIIHQARSTISSSIGPATSTPSPSTARHYKPVSLTSTQTYFKTIQEQPGSSPILQVRSVIHKDDEYEREETLAILPRPRVSSIKQSEKKETIAT</sequence>
<name>A0A816HN00_ADIRI</name>
<comment type="caution">
    <text evidence="2">The sequence shown here is derived from an EMBL/GenBank/DDBJ whole genome shotgun (WGS) entry which is preliminary data.</text>
</comment>
<feature type="compositionally biased region" description="Polar residues" evidence="1">
    <location>
        <begin position="58"/>
        <end position="74"/>
    </location>
</feature>
<protein>
    <submittedName>
        <fullName evidence="2">Uncharacterized protein</fullName>
    </submittedName>
</protein>
<feature type="non-terminal residue" evidence="2">
    <location>
        <position position="143"/>
    </location>
</feature>
<feature type="non-terminal residue" evidence="2">
    <location>
        <position position="1"/>
    </location>
</feature>
<dbReference type="AlphaFoldDB" id="A0A816HN00"/>
<evidence type="ECO:0000313" key="2">
    <source>
        <dbReference type="EMBL" id="CAF1690505.1"/>
    </source>
</evidence>
<accession>A0A816HN00</accession>
<dbReference type="Proteomes" id="UP000663828">
    <property type="component" value="Unassembled WGS sequence"/>
</dbReference>
<reference evidence="2" key="1">
    <citation type="submission" date="2021-02" db="EMBL/GenBank/DDBJ databases">
        <authorList>
            <person name="Nowell W R."/>
        </authorList>
    </citation>
    <scope>NUCLEOTIDE SEQUENCE</scope>
</reference>
<organism evidence="2 3">
    <name type="scientific">Adineta ricciae</name>
    <name type="common">Rotifer</name>
    <dbReference type="NCBI Taxonomy" id="249248"/>
    <lineage>
        <taxon>Eukaryota</taxon>
        <taxon>Metazoa</taxon>
        <taxon>Spiralia</taxon>
        <taxon>Gnathifera</taxon>
        <taxon>Rotifera</taxon>
        <taxon>Eurotatoria</taxon>
        <taxon>Bdelloidea</taxon>
        <taxon>Adinetida</taxon>
        <taxon>Adinetidae</taxon>
        <taxon>Adineta</taxon>
    </lineage>
</organism>
<dbReference type="EMBL" id="CAJNOR010020415">
    <property type="protein sequence ID" value="CAF1690505.1"/>
    <property type="molecule type" value="Genomic_DNA"/>
</dbReference>
<gene>
    <name evidence="2" type="ORF">XAT740_LOCUS63771</name>
</gene>
<feature type="region of interest" description="Disordered" evidence="1">
    <location>
        <begin position="58"/>
        <end position="79"/>
    </location>
</feature>